<evidence type="ECO:0000256" key="1">
    <source>
        <dbReference type="ARBA" id="ARBA00008857"/>
    </source>
</evidence>
<gene>
    <name evidence="6" type="ORF">KHQ06_15895</name>
</gene>
<dbReference type="SUPFAM" id="SSF56349">
    <property type="entry name" value="DNA breaking-rejoining enzymes"/>
    <property type="match status" value="1"/>
</dbReference>
<dbReference type="Gene3D" id="1.10.150.130">
    <property type="match status" value="1"/>
</dbReference>
<dbReference type="InterPro" id="IPR002104">
    <property type="entry name" value="Integrase_catalytic"/>
</dbReference>
<name>A0ABX8CW68_9NOCA</name>
<evidence type="ECO:0000256" key="4">
    <source>
        <dbReference type="ARBA" id="ARBA00023172"/>
    </source>
</evidence>
<keyword evidence="4" id="KW-0233">DNA recombination</keyword>
<evidence type="ECO:0000259" key="5">
    <source>
        <dbReference type="PROSITE" id="PS51898"/>
    </source>
</evidence>
<accession>A0ABX8CW68</accession>
<dbReference type="Proteomes" id="UP000683310">
    <property type="component" value="Chromosome"/>
</dbReference>
<dbReference type="Pfam" id="PF00589">
    <property type="entry name" value="Phage_integrase"/>
    <property type="match status" value="1"/>
</dbReference>
<dbReference type="InterPro" id="IPR011010">
    <property type="entry name" value="DNA_brk_join_enz"/>
</dbReference>
<reference evidence="6 7" key="1">
    <citation type="submission" date="2021-04" db="EMBL/GenBank/DDBJ databases">
        <title>Nocardia tengchongensis.</title>
        <authorList>
            <person name="Zhuang k."/>
            <person name="Ran Y."/>
            <person name="Li W."/>
        </authorList>
    </citation>
    <scope>NUCLEOTIDE SEQUENCE [LARGE SCALE GENOMIC DNA]</scope>
    <source>
        <strain evidence="6 7">CFH S0057</strain>
    </source>
</reference>
<keyword evidence="7" id="KW-1185">Reference proteome</keyword>
<keyword evidence="3" id="KW-0238">DNA-binding</keyword>
<comment type="similarity">
    <text evidence="1">Belongs to the 'phage' integrase family.</text>
</comment>
<feature type="domain" description="Tyr recombinase" evidence="5">
    <location>
        <begin position="132"/>
        <end position="267"/>
    </location>
</feature>
<dbReference type="PANTHER" id="PTHR30629:SF2">
    <property type="entry name" value="PROPHAGE INTEGRASE INTS-RELATED"/>
    <property type="match status" value="1"/>
</dbReference>
<protein>
    <submittedName>
        <fullName evidence="6">Tyrosine-type recombinase/integrase</fullName>
    </submittedName>
</protein>
<dbReference type="PANTHER" id="PTHR30629">
    <property type="entry name" value="PROPHAGE INTEGRASE"/>
    <property type="match status" value="1"/>
</dbReference>
<evidence type="ECO:0000256" key="3">
    <source>
        <dbReference type="ARBA" id="ARBA00023125"/>
    </source>
</evidence>
<proteinExistence type="inferred from homology"/>
<organism evidence="6 7">
    <name type="scientific">Nocardia tengchongensis</name>
    <dbReference type="NCBI Taxonomy" id="2055889"/>
    <lineage>
        <taxon>Bacteria</taxon>
        <taxon>Bacillati</taxon>
        <taxon>Actinomycetota</taxon>
        <taxon>Actinomycetes</taxon>
        <taxon>Mycobacteriales</taxon>
        <taxon>Nocardiaceae</taxon>
        <taxon>Nocardia</taxon>
    </lineage>
</organism>
<dbReference type="EMBL" id="CP074371">
    <property type="protein sequence ID" value="QVI24122.1"/>
    <property type="molecule type" value="Genomic_DNA"/>
</dbReference>
<keyword evidence="2" id="KW-0229">DNA integration</keyword>
<dbReference type="InterPro" id="IPR050808">
    <property type="entry name" value="Phage_Integrase"/>
</dbReference>
<sequence length="267" mass="30296">MPGTFTTKAIAERKATVKEDEVRESKYHPPEMMTWNEWRPRWTLRRVVDEGTQKIDDHRMDKHLAPRWGTVMLTDITQPDVQVWVADLRKTLAPTSVDKCYRLLSSSLKSALKAKLIPENPCHDIELPKPGPTPERYLEDDEVAALRAPLDEFDQLIVDVLVGTGMRMGEAQGLHREHIDLNRKTISIEWAWDKAAKRMKAPKDHERRVIPIGDNLTRTLATAIKKTGLGKPAPVRYLDDGRTVRSGCCWRTPTTGRSTRTTSGIGS</sequence>
<evidence type="ECO:0000256" key="2">
    <source>
        <dbReference type="ARBA" id="ARBA00022908"/>
    </source>
</evidence>
<dbReference type="InterPro" id="IPR013762">
    <property type="entry name" value="Integrase-like_cat_sf"/>
</dbReference>
<dbReference type="Gene3D" id="1.10.443.10">
    <property type="entry name" value="Intergrase catalytic core"/>
    <property type="match status" value="1"/>
</dbReference>
<evidence type="ECO:0000313" key="6">
    <source>
        <dbReference type="EMBL" id="QVI24122.1"/>
    </source>
</evidence>
<dbReference type="InterPro" id="IPR010998">
    <property type="entry name" value="Integrase_recombinase_N"/>
</dbReference>
<dbReference type="PROSITE" id="PS51898">
    <property type="entry name" value="TYR_RECOMBINASE"/>
    <property type="match status" value="1"/>
</dbReference>
<evidence type="ECO:0000313" key="7">
    <source>
        <dbReference type="Proteomes" id="UP000683310"/>
    </source>
</evidence>